<evidence type="ECO:0000256" key="3">
    <source>
        <dbReference type="ARBA" id="ARBA00022475"/>
    </source>
</evidence>
<evidence type="ECO:0000256" key="8">
    <source>
        <dbReference type="ARBA" id="ARBA00023136"/>
    </source>
</evidence>
<dbReference type="GO" id="GO:0005886">
    <property type="term" value="C:plasma membrane"/>
    <property type="evidence" value="ECO:0007669"/>
    <property type="project" value="UniProtKB-SubCell"/>
</dbReference>
<keyword evidence="4" id="KW-0488">Methylation</keyword>
<dbReference type="Proteomes" id="UP000195442">
    <property type="component" value="Unassembled WGS sequence"/>
</dbReference>
<keyword evidence="3" id="KW-1003">Cell membrane</keyword>
<comment type="subcellular location">
    <subcellularLocation>
        <location evidence="1">Cell inner membrane</location>
        <topology evidence="1">Single-pass membrane protein</topology>
    </subcellularLocation>
</comment>
<evidence type="ECO:0000256" key="10">
    <source>
        <dbReference type="ARBA" id="ARBA00030775"/>
    </source>
</evidence>
<dbReference type="GO" id="GO:0015628">
    <property type="term" value="P:protein secretion by the type II secretion system"/>
    <property type="evidence" value="ECO:0007669"/>
    <property type="project" value="InterPro"/>
</dbReference>
<feature type="transmembrane region" description="Helical" evidence="11">
    <location>
        <begin position="12"/>
        <end position="32"/>
    </location>
</feature>
<evidence type="ECO:0000256" key="4">
    <source>
        <dbReference type="ARBA" id="ARBA00022481"/>
    </source>
</evidence>
<keyword evidence="14" id="KW-1185">Reference proteome</keyword>
<evidence type="ECO:0000313" key="13">
    <source>
        <dbReference type="EMBL" id="SJM94535.1"/>
    </source>
</evidence>
<keyword evidence="8 11" id="KW-0472">Membrane</keyword>
<keyword evidence="5" id="KW-0997">Cell inner membrane</keyword>
<evidence type="ECO:0000256" key="7">
    <source>
        <dbReference type="ARBA" id="ARBA00022989"/>
    </source>
</evidence>
<evidence type="ECO:0000256" key="5">
    <source>
        <dbReference type="ARBA" id="ARBA00022519"/>
    </source>
</evidence>
<evidence type="ECO:0000256" key="11">
    <source>
        <dbReference type="SAM" id="Phobius"/>
    </source>
</evidence>
<evidence type="ECO:0000259" key="12">
    <source>
        <dbReference type="Pfam" id="PF12019"/>
    </source>
</evidence>
<evidence type="ECO:0000256" key="6">
    <source>
        <dbReference type="ARBA" id="ARBA00022692"/>
    </source>
</evidence>
<evidence type="ECO:0000256" key="1">
    <source>
        <dbReference type="ARBA" id="ARBA00004377"/>
    </source>
</evidence>
<accession>A0A1R4HE68</accession>
<protein>
    <recommendedName>
        <fullName evidence="2">Type II secretion system protein H</fullName>
    </recommendedName>
    <alternativeName>
        <fullName evidence="10">General secretion pathway protein H</fullName>
    </alternativeName>
</protein>
<dbReference type="Pfam" id="PF12019">
    <property type="entry name" value="GspH"/>
    <property type="match status" value="1"/>
</dbReference>
<dbReference type="EMBL" id="FUKJ01000340">
    <property type="protein sequence ID" value="SJM94535.1"/>
    <property type="molecule type" value="Genomic_DNA"/>
</dbReference>
<evidence type="ECO:0000256" key="2">
    <source>
        <dbReference type="ARBA" id="ARBA00021549"/>
    </source>
</evidence>
<dbReference type="InterPro" id="IPR045584">
    <property type="entry name" value="Pilin-like"/>
</dbReference>
<evidence type="ECO:0000256" key="9">
    <source>
        <dbReference type="ARBA" id="ARBA00025772"/>
    </source>
</evidence>
<dbReference type="SUPFAM" id="SSF54523">
    <property type="entry name" value="Pili subunits"/>
    <property type="match status" value="1"/>
</dbReference>
<evidence type="ECO:0000313" key="14">
    <source>
        <dbReference type="Proteomes" id="UP000195442"/>
    </source>
</evidence>
<feature type="domain" description="General secretion pathway GspH" evidence="12">
    <location>
        <begin position="46"/>
        <end position="172"/>
    </location>
</feature>
<dbReference type="NCBIfam" id="TIGR02532">
    <property type="entry name" value="IV_pilin_GFxxxE"/>
    <property type="match status" value="1"/>
</dbReference>
<reference evidence="14" key="1">
    <citation type="submission" date="2017-02" db="EMBL/GenBank/DDBJ databases">
        <authorList>
            <person name="Daims H."/>
        </authorList>
    </citation>
    <scope>NUCLEOTIDE SEQUENCE [LARGE SCALE GENOMIC DNA]</scope>
</reference>
<sequence length="181" mass="19434">MRLHNPNTQQGFSYIEMVIVVVILGIVVRVAMPNLSSTDPVKLDNAANEIANAIKFAQAEAARTKIPYGINTDVANDRIRVYSLPGTTPIYDIYHPVDKKLYDIQLKTNAYVAGVDLVSASFAFSGAASSTANLDFSAEGIPKVTSSGADYMLISGTITLGYHGQQRVIVIAPMTGRVGIQ</sequence>
<dbReference type="OrthoDB" id="9827866at2"/>
<dbReference type="GO" id="GO:0015627">
    <property type="term" value="C:type II protein secretion system complex"/>
    <property type="evidence" value="ECO:0007669"/>
    <property type="project" value="InterPro"/>
</dbReference>
<dbReference type="InterPro" id="IPR012902">
    <property type="entry name" value="N_methyl_site"/>
</dbReference>
<name>A0A1R4HE68_9GAMM</name>
<dbReference type="Gene3D" id="3.30.700.10">
    <property type="entry name" value="Glycoprotein, Type 4 Pilin"/>
    <property type="match status" value="1"/>
</dbReference>
<keyword evidence="7 11" id="KW-1133">Transmembrane helix</keyword>
<proteinExistence type="inferred from homology"/>
<dbReference type="AlphaFoldDB" id="A0A1R4HE68"/>
<keyword evidence="6 11" id="KW-0812">Transmembrane</keyword>
<organism evidence="13 14">
    <name type="scientific">Crenothrix polyspora</name>
    <dbReference type="NCBI Taxonomy" id="360316"/>
    <lineage>
        <taxon>Bacteria</taxon>
        <taxon>Pseudomonadati</taxon>
        <taxon>Pseudomonadota</taxon>
        <taxon>Gammaproteobacteria</taxon>
        <taxon>Methylococcales</taxon>
        <taxon>Crenotrichaceae</taxon>
        <taxon>Crenothrix</taxon>
    </lineage>
</organism>
<gene>
    <name evidence="13" type="ORF">CRENPOLYSF2_4040004</name>
</gene>
<dbReference type="InterPro" id="IPR022346">
    <property type="entry name" value="T2SS_GspH"/>
</dbReference>
<comment type="similarity">
    <text evidence="9">Belongs to the GSP H family.</text>
</comment>